<feature type="region of interest" description="Disordered" evidence="1">
    <location>
        <begin position="1"/>
        <end position="54"/>
    </location>
</feature>
<accession>A0A9P0KD90</accession>
<dbReference type="AlphaFoldDB" id="A0A9P0KD90"/>
<comment type="caution">
    <text evidence="2">The sequence shown here is derived from an EMBL/GenBank/DDBJ whole genome shotgun (WGS) entry which is preliminary data.</text>
</comment>
<gene>
    <name evidence="2" type="ORF">ACAOBT_LOCUS9405</name>
</gene>
<evidence type="ECO:0000313" key="3">
    <source>
        <dbReference type="Proteomes" id="UP001152888"/>
    </source>
</evidence>
<dbReference type="Proteomes" id="UP001152888">
    <property type="component" value="Unassembled WGS sequence"/>
</dbReference>
<sequence>MSTDRNHTQPSPPTTGIRRRRDARVSTAPASALRRPSVRHSQAFRSCTLTKTVG</sequence>
<keyword evidence="3" id="KW-1185">Reference proteome</keyword>
<organism evidence="2 3">
    <name type="scientific">Acanthoscelides obtectus</name>
    <name type="common">Bean weevil</name>
    <name type="synonym">Bruchus obtectus</name>
    <dbReference type="NCBI Taxonomy" id="200917"/>
    <lineage>
        <taxon>Eukaryota</taxon>
        <taxon>Metazoa</taxon>
        <taxon>Ecdysozoa</taxon>
        <taxon>Arthropoda</taxon>
        <taxon>Hexapoda</taxon>
        <taxon>Insecta</taxon>
        <taxon>Pterygota</taxon>
        <taxon>Neoptera</taxon>
        <taxon>Endopterygota</taxon>
        <taxon>Coleoptera</taxon>
        <taxon>Polyphaga</taxon>
        <taxon>Cucujiformia</taxon>
        <taxon>Chrysomeloidea</taxon>
        <taxon>Chrysomelidae</taxon>
        <taxon>Bruchinae</taxon>
        <taxon>Bruchini</taxon>
        <taxon>Acanthoscelides</taxon>
    </lineage>
</organism>
<protein>
    <submittedName>
        <fullName evidence="2">Uncharacterized protein</fullName>
    </submittedName>
</protein>
<feature type="compositionally biased region" description="Polar residues" evidence="1">
    <location>
        <begin position="39"/>
        <end position="54"/>
    </location>
</feature>
<dbReference type="EMBL" id="CAKOFQ010006785">
    <property type="protein sequence ID" value="CAH1971394.1"/>
    <property type="molecule type" value="Genomic_DNA"/>
</dbReference>
<evidence type="ECO:0000313" key="2">
    <source>
        <dbReference type="EMBL" id="CAH1971394.1"/>
    </source>
</evidence>
<name>A0A9P0KD90_ACAOB</name>
<proteinExistence type="predicted"/>
<reference evidence="2" key="1">
    <citation type="submission" date="2022-03" db="EMBL/GenBank/DDBJ databases">
        <authorList>
            <person name="Sayadi A."/>
        </authorList>
    </citation>
    <scope>NUCLEOTIDE SEQUENCE</scope>
</reference>
<evidence type="ECO:0000256" key="1">
    <source>
        <dbReference type="SAM" id="MobiDB-lite"/>
    </source>
</evidence>